<sequence length="209" mass="22992">MTQHTTQTTDQSGAPTGIDDAATVVVRREIRIAAPIEQVWRLHTDVDAWPTWQTDVDTAHTDGPLQPGATFRWSTHGLDVTSTVYALDAPHRILWGGPAMGITGIHEWTFTADGDATVVRTAESWEGDPVRADTDNLRAALDASLGNWLELLRQTAETRAAEQTKRTRRRRFAKGLAWGAVLITAAFVLAEPWLLVPVLMFGAALSLWD</sequence>
<accession>A0AA41UCZ8</accession>
<gene>
    <name evidence="2" type="ORF">L1785_16570</name>
</gene>
<evidence type="ECO:0000313" key="3">
    <source>
        <dbReference type="Proteomes" id="UP001165405"/>
    </source>
</evidence>
<proteinExistence type="predicted"/>
<dbReference type="Gene3D" id="3.30.530.20">
    <property type="match status" value="1"/>
</dbReference>
<dbReference type="AlphaFoldDB" id="A0AA41UCZ8"/>
<dbReference type="InterPro" id="IPR023393">
    <property type="entry name" value="START-like_dom_sf"/>
</dbReference>
<feature type="transmembrane region" description="Helical" evidence="1">
    <location>
        <begin position="175"/>
        <end position="208"/>
    </location>
</feature>
<keyword evidence="1" id="KW-0812">Transmembrane</keyword>
<keyword evidence="3" id="KW-1185">Reference proteome</keyword>
<dbReference type="InterPro" id="IPR019587">
    <property type="entry name" value="Polyketide_cyclase/dehydratase"/>
</dbReference>
<evidence type="ECO:0000256" key="1">
    <source>
        <dbReference type="SAM" id="Phobius"/>
    </source>
</evidence>
<comment type="caution">
    <text evidence="2">The sequence shown here is derived from an EMBL/GenBank/DDBJ whole genome shotgun (WGS) entry which is preliminary data.</text>
</comment>
<dbReference type="SUPFAM" id="SSF55961">
    <property type="entry name" value="Bet v1-like"/>
    <property type="match status" value="1"/>
</dbReference>
<keyword evidence="1" id="KW-0472">Membrane</keyword>
<dbReference type="RefSeq" id="WP_236090393.1">
    <property type="nucleotide sequence ID" value="NZ_JAKGSG010000045.1"/>
</dbReference>
<organism evidence="2 3">
    <name type="scientific">Antribacter soli</name>
    <dbReference type="NCBI Taxonomy" id="2910976"/>
    <lineage>
        <taxon>Bacteria</taxon>
        <taxon>Bacillati</taxon>
        <taxon>Actinomycetota</taxon>
        <taxon>Actinomycetes</taxon>
        <taxon>Micrococcales</taxon>
        <taxon>Promicromonosporaceae</taxon>
        <taxon>Antribacter</taxon>
    </lineage>
</organism>
<dbReference type="Proteomes" id="UP001165405">
    <property type="component" value="Unassembled WGS sequence"/>
</dbReference>
<evidence type="ECO:0000313" key="2">
    <source>
        <dbReference type="EMBL" id="MCF4122594.1"/>
    </source>
</evidence>
<dbReference type="Pfam" id="PF10604">
    <property type="entry name" value="Polyketide_cyc2"/>
    <property type="match status" value="1"/>
</dbReference>
<keyword evidence="1" id="KW-1133">Transmembrane helix</keyword>
<reference evidence="2" key="1">
    <citation type="submission" date="2022-01" db="EMBL/GenBank/DDBJ databases">
        <title>Antribacter sp. nov., isolated from Guizhou of China.</title>
        <authorList>
            <person name="Chengliang C."/>
            <person name="Ya Z."/>
        </authorList>
    </citation>
    <scope>NUCLEOTIDE SEQUENCE</scope>
    <source>
        <strain evidence="2">KLBMP 9083</strain>
    </source>
</reference>
<name>A0AA41UCZ8_9MICO</name>
<protein>
    <submittedName>
        <fullName evidence="2">SRPBCC family protein</fullName>
    </submittedName>
</protein>
<dbReference type="EMBL" id="JAKGSG010000045">
    <property type="protein sequence ID" value="MCF4122594.1"/>
    <property type="molecule type" value="Genomic_DNA"/>
</dbReference>